<dbReference type="InterPro" id="IPR031155">
    <property type="entry name" value="DUR"/>
</dbReference>
<sequence length="181" mass="19870">MLAGNLAALFSGGFISVVISLWKPDNYTFEATRSLQQVTDDVVSGSESNDSSEDVTTMDDKTKEVSEKQDSTAVKIATAKERFALTAEDDAKLAKAAQFARWSSGVLTVVLILLWPLPMFFSKYVFSSGFYTGWIILSIVWAICSTIAVTIYPIWESRGAIAEVFKGIFALFLRRPSNSAV</sequence>
<dbReference type="OrthoDB" id="6132759at2759"/>
<protein>
    <submittedName>
        <fullName evidence="4">Uncharacterized protein</fullName>
    </submittedName>
</protein>
<evidence type="ECO:0000256" key="1">
    <source>
        <dbReference type="ARBA" id="ARBA00022448"/>
    </source>
</evidence>
<name>A0A9P6K952_9FUNG</name>
<dbReference type="PANTHER" id="PTHR46154">
    <property type="match status" value="1"/>
</dbReference>
<evidence type="ECO:0000313" key="5">
    <source>
        <dbReference type="Proteomes" id="UP000780801"/>
    </source>
</evidence>
<feature type="transmembrane region" description="Helical" evidence="3">
    <location>
        <begin position="133"/>
        <end position="155"/>
    </location>
</feature>
<evidence type="ECO:0000313" key="4">
    <source>
        <dbReference type="EMBL" id="KAF9554251.1"/>
    </source>
</evidence>
<keyword evidence="3" id="KW-0812">Transmembrane</keyword>
<evidence type="ECO:0000256" key="2">
    <source>
        <dbReference type="SAM" id="MobiDB-lite"/>
    </source>
</evidence>
<feature type="region of interest" description="Disordered" evidence="2">
    <location>
        <begin position="42"/>
        <end position="63"/>
    </location>
</feature>
<evidence type="ECO:0000256" key="3">
    <source>
        <dbReference type="SAM" id="Phobius"/>
    </source>
</evidence>
<dbReference type="PANTHER" id="PTHR46154:SF4">
    <property type="entry name" value="UREA ACTIVE TRANSPORTER"/>
    <property type="match status" value="1"/>
</dbReference>
<keyword evidence="1" id="KW-0813">Transport</keyword>
<dbReference type="GO" id="GO:0015204">
    <property type="term" value="F:urea transmembrane transporter activity"/>
    <property type="evidence" value="ECO:0007669"/>
    <property type="project" value="InterPro"/>
</dbReference>
<gene>
    <name evidence="4" type="ORF">BGW38_009335</name>
</gene>
<dbReference type="GO" id="GO:0005886">
    <property type="term" value="C:plasma membrane"/>
    <property type="evidence" value="ECO:0007669"/>
    <property type="project" value="TreeGrafter"/>
</dbReference>
<reference evidence="4" key="1">
    <citation type="journal article" date="2020" name="Fungal Divers.">
        <title>Resolving the Mortierellaceae phylogeny through synthesis of multi-gene phylogenetics and phylogenomics.</title>
        <authorList>
            <person name="Vandepol N."/>
            <person name="Liber J."/>
            <person name="Desiro A."/>
            <person name="Na H."/>
            <person name="Kennedy M."/>
            <person name="Barry K."/>
            <person name="Grigoriev I.V."/>
            <person name="Miller A.N."/>
            <person name="O'Donnell K."/>
            <person name="Stajich J.E."/>
            <person name="Bonito G."/>
        </authorList>
    </citation>
    <scope>NUCLEOTIDE SEQUENCE</scope>
    <source>
        <strain evidence="4">KOD1015</strain>
    </source>
</reference>
<feature type="transmembrane region" description="Helical" evidence="3">
    <location>
        <begin position="6"/>
        <end position="23"/>
    </location>
</feature>
<proteinExistence type="predicted"/>
<keyword evidence="3" id="KW-0472">Membrane</keyword>
<feature type="transmembrane region" description="Helical" evidence="3">
    <location>
        <begin position="102"/>
        <end position="121"/>
    </location>
</feature>
<keyword evidence="5" id="KW-1185">Reference proteome</keyword>
<comment type="caution">
    <text evidence="4">The sequence shown here is derived from an EMBL/GenBank/DDBJ whole genome shotgun (WGS) entry which is preliminary data.</text>
</comment>
<keyword evidence="3" id="KW-1133">Transmembrane helix</keyword>
<dbReference type="EMBL" id="JAABOA010006810">
    <property type="protein sequence ID" value="KAF9554251.1"/>
    <property type="molecule type" value="Genomic_DNA"/>
</dbReference>
<accession>A0A9P6K952</accession>
<organism evidence="4 5">
    <name type="scientific">Lunasporangiospora selenospora</name>
    <dbReference type="NCBI Taxonomy" id="979761"/>
    <lineage>
        <taxon>Eukaryota</taxon>
        <taxon>Fungi</taxon>
        <taxon>Fungi incertae sedis</taxon>
        <taxon>Mucoromycota</taxon>
        <taxon>Mortierellomycotina</taxon>
        <taxon>Mortierellomycetes</taxon>
        <taxon>Mortierellales</taxon>
        <taxon>Mortierellaceae</taxon>
        <taxon>Lunasporangiospora</taxon>
    </lineage>
</organism>
<dbReference type="Proteomes" id="UP000780801">
    <property type="component" value="Unassembled WGS sequence"/>
</dbReference>
<dbReference type="AlphaFoldDB" id="A0A9P6K952"/>